<dbReference type="InterPro" id="IPR051043">
    <property type="entry name" value="Sulfatase_Mod_Factor_Kinase"/>
</dbReference>
<keyword evidence="3" id="KW-0808">Transferase</keyword>
<reference evidence="3 4" key="1">
    <citation type="submission" date="2019-08" db="EMBL/GenBank/DDBJ databases">
        <authorList>
            <person name="Peeters C."/>
        </authorList>
    </citation>
    <scope>NUCLEOTIDE SEQUENCE [LARGE SCALE GENOMIC DNA]</scope>
    <source>
        <strain evidence="3 4">LMG 31115</strain>
    </source>
</reference>
<feature type="domain" description="Sulfatase-modifying factor enzyme-like" evidence="2">
    <location>
        <begin position="57"/>
        <end position="372"/>
    </location>
</feature>
<keyword evidence="3" id="KW-0418">Kinase</keyword>
<organism evidence="3 4">
    <name type="scientific">Pandoraea iniqua</name>
    <dbReference type="NCBI Taxonomy" id="2508288"/>
    <lineage>
        <taxon>Bacteria</taxon>
        <taxon>Pseudomonadati</taxon>
        <taxon>Pseudomonadota</taxon>
        <taxon>Betaproteobacteria</taxon>
        <taxon>Burkholderiales</taxon>
        <taxon>Burkholderiaceae</taxon>
        <taxon>Pandoraea</taxon>
    </lineage>
</organism>
<evidence type="ECO:0000313" key="4">
    <source>
        <dbReference type="Proteomes" id="UP000333828"/>
    </source>
</evidence>
<dbReference type="InterPro" id="IPR042095">
    <property type="entry name" value="SUMF_sf"/>
</dbReference>
<sequence>MRTMRMMSRRSTLSALLVVALAAGAGAWLSAHGGAQPMALSTPPVPRIGDGRKGPERMAWIPAQRFLMGTDSRLSQRNERPAHAVQVSGFWMDVHDVTNAEFARFVAATGYVTTAEQVPRWDDLKGQLPPGTPAPAPGALVPGAMVFVGTDTRVPLFDASRWWRYVPGANWRHPQGPGSDLAGKEDHPVVQVSYDDARAYAEWVGKRLPTEAEWEVAARGGLTQADYVWGGSKAPDGKAMANIWNDEVQPFPVAGATKIEVGTRPVGSYAPNGYGLYDMAGNVWQWVADWYRADYFAQQAGQAKQGERVIDPQGPAQSFDPDDGATPANAPKRVTRGGSFLCTDTYCSGYRTSARRGTDPSNPMSHIGFRLVMTPDQWAARTTAESVSANVPGTRSSL</sequence>
<gene>
    <name evidence="3" type="primary">pkn1_1</name>
    <name evidence="3" type="ORF">PIN31115_02532</name>
</gene>
<proteinExistence type="predicted"/>
<dbReference type="InterPro" id="IPR005532">
    <property type="entry name" value="SUMF_dom"/>
</dbReference>
<feature type="region of interest" description="Disordered" evidence="1">
    <location>
        <begin position="304"/>
        <end position="333"/>
    </location>
</feature>
<dbReference type="PANTHER" id="PTHR23150:SF19">
    <property type="entry name" value="FORMYLGLYCINE-GENERATING ENZYME"/>
    <property type="match status" value="1"/>
</dbReference>
<keyword evidence="4" id="KW-1185">Reference proteome</keyword>
<protein>
    <submittedName>
        <fullName evidence="3">Serine/threonine-protein kinase pkn1</fullName>
        <ecNumber evidence="3">2.7.11.1</ecNumber>
    </submittedName>
</protein>
<dbReference type="SUPFAM" id="SSF56436">
    <property type="entry name" value="C-type lectin-like"/>
    <property type="match status" value="1"/>
</dbReference>
<dbReference type="EMBL" id="CABPSI010000003">
    <property type="protein sequence ID" value="VVE09342.1"/>
    <property type="molecule type" value="Genomic_DNA"/>
</dbReference>
<dbReference type="Gene3D" id="3.90.1580.10">
    <property type="entry name" value="paralog of FGE (formylglycine-generating enzyme)"/>
    <property type="match status" value="1"/>
</dbReference>
<accession>A0A5E4VAQ0</accession>
<dbReference type="Pfam" id="PF03781">
    <property type="entry name" value="FGE-sulfatase"/>
    <property type="match status" value="1"/>
</dbReference>
<dbReference type="Proteomes" id="UP000333828">
    <property type="component" value="Unassembled WGS sequence"/>
</dbReference>
<dbReference type="GO" id="GO:0004674">
    <property type="term" value="F:protein serine/threonine kinase activity"/>
    <property type="evidence" value="ECO:0007669"/>
    <property type="project" value="UniProtKB-EC"/>
</dbReference>
<dbReference type="EC" id="2.7.11.1" evidence="3"/>
<dbReference type="InterPro" id="IPR016187">
    <property type="entry name" value="CTDL_fold"/>
</dbReference>
<dbReference type="PANTHER" id="PTHR23150">
    <property type="entry name" value="SULFATASE MODIFYING FACTOR 1, 2"/>
    <property type="match status" value="1"/>
</dbReference>
<name>A0A5E4VAQ0_9BURK</name>
<evidence type="ECO:0000313" key="3">
    <source>
        <dbReference type="EMBL" id="VVE09342.1"/>
    </source>
</evidence>
<dbReference type="AlphaFoldDB" id="A0A5E4VAQ0"/>
<evidence type="ECO:0000256" key="1">
    <source>
        <dbReference type="SAM" id="MobiDB-lite"/>
    </source>
</evidence>
<dbReference type="GO" id="GO:0120147">
    <property type="term" value="F:formylglycine-generating oxidase activity"/>
    <property type="evidence" value="ECO:0007669"/>
    <property type="project" value="TreeGrafter"/>
</dbReference>
<evidence type="ECO:0000259" key="2">
    <source>
        <dbReference type="Pfam" id="PF03781"/>
    </source>
</evidence>